<organism evidence="5 6">
    <name type="scientific">Biomphalaria glabrata</name>
    <name type="common">Bloodfluke planorb</name>
    <name type="synonym">Freshwater snail</name>
    <dbReference type="NCBI Taxonomy" id="6526"/>
    <lineage>
        <taxon>Eukaryota</taxon>
        <taxon>Metazoa</taxon>
        <taxon>Spiralia</taxon>
        <taxon>Lophotrochozoa</taxon>
        <taxon>Mollusca</taxon>
        <taxon>Gastropoda</taxon>
        <taxon>Heterobranchia</taxon>
        <taxon>Euthyneura</taxon>
        <taxon>Panpulmonata</taxon>
        <taxon>Hygrophila</taxon>
        <taxon>Lymnaeoidea</taxon>
        <taxon>Planorbidae</taxon>
        <taxon>Biomphalaria</taxon>
    </lineage>
</organism>
<proteinExistence type="inferred from homology"/>
<dbReference type="Pfam" id="PF01290">
    <property type="entry name" value="Thymosin"/>
    <property type="match status" value="1"/>
</dbReference>
<dbReference type="Gene3D" id="1.20.5.520">
    <property type="entry name" value="Single helix bin"/>
    <property type="match status" value="1"/>
</dbReference>
<evidence type="ECO:0000313" key="5">
    <source>
        <dbReference type="EnsemblMetazoa" id="BGLB034855-PA"/>
    </source>
</evidence>
<comment type="subcellular location">
    <subcellularLocation>
        <location evidence="1">Cytoplasm</location>
        <location evidence="1">Cytoskeleton</location>
    </subcellularLocation>
</comment>
<reference evidence="5" key="1">
    <citation type="submission" date="2020-05" db="UniProtKB">
        <authorList>
            <consortium name="EnsemblMetazoa"/>
        </authorList>
    </citation>
    <scope>IDENTIFICATION</scope>
    <source>
        <strain evidence="5">BB02</strain>
    </source>
</reference>
<evidence type="ECO:0000313" key="6">
    <source>
        <dbReference type="Proteomes" id="UP000076420"/>
    </source>
</evidence>
<dbReference type="SMART" id="SM00152">
    <property type="entry name" value="THY"/>
    <property type="match status" value="2"/>
</dbReference>
<name>A0A2C9LTT3_BIOGL</name>
<dbReference type="GO" id="GO:0003785">
    <property type="term" value="F:actin monomer binding"/>
    <property type="evidence" value="ECO:0007669"/>
    <property type="project" value="InterPro"/>
</dbReference>
<accession>A0A2C9LTT3</accession>
<dbReference type="VEuPathDB" id="VectorBase:BGLAX_042723"/>
<keyword evidence="3" id="KW-0963">Cytoplasm</keyword>
<evidence type="ECO:0008006" key="7">
    <source>
        <dbReference type="Google" id="ProtNLM"/>
    </source>
</evidence>
<dbReference type="KEGG" id="bgt:106063332"/>
<dbReference type="Proteomes" id="UP000076420">
    <property type="component" value="Unassembled WGS sequence"/>
</dbReference>
<dbReference type="AlphaFoldDB" id="A0A2C9LTT3"/>
<sequence length="108" mass="12203">MSTTPAKTAPTELLAEINKSGSTNLHHVNPQEKNPLPSAEVIAEEKHHQEHIENIGKFKRTSLKRTESMEKGCLPSQDGMLRQDQTQLACFHFVLILSIHCFDLWISI</sequence>
<comment type="similarity">
    <text evidence="2">Belongs to the thymosin beta family.</text>
</comment>
<dbReference type="PANTHER" id="PTHR20940:SF1">
    <property type="entry name" value="CIBOULOT, ISOFORM A"/>
    <property type="match status" value="1"/>
</dbReference>
<dbReference type="GO" id="GO:0005856">
    <property type="term" value="C:cytoskeleton"/>
    <property type="evidence" value="ECO:0007669"/>
    <property type="project" value="UniProtKB-SubCell"/>
</dbReference>
<evidence type="ECO:0000256" key="2">
    <source>
        <dbReference type="ARBA" id="ARBA00009511"/>
    </source>
</evidence>
<dbReference type="PANTHER" id="PTHR20940">
    <property type="entry name" value="TETRA THYMOSIN"/>
    <property type="match status" value="1"/>
</dbReference>
<dbReference type="VEuPathDB" id="VectorBase:BGLB034855"/>
<keyword evidence="4" id="KW-0206">Cytoskeleton</keyword>
<gene>
    <name evidence="5" type="primary">106063332</name>
</gene>
<dbReference type="InterPro" id="IPR038386">
    <property type="entry name" value="Beta-thymosin_sf"/>
</dbReference>
<protein>
    <recommendedName>
        <fullName evidence="7">WH2 domain-containing protein</fullName>
    </recommendedName>
</protein>
<dbReference type="GO" id="GO:0005829">
    <property type="term" value="C:cytosol"/>
    <property type="evidence" value="ECO:0007669"/>
    <property type="project" value="TreeGrafter"/>
</dbReference>
<evidence type="ECO:0000256" key="3">
    <source>
        <dbReference type="ARBA" id="ARBA00022490"/>
    </source>
</evidence>
<evidence type="ECO:0000256" key="1">
    <source>
        <dbReference type="ARBA" id="ARBA00004245"/>
    </source>
</evidence>
<dbReference type="STRING" id="6526.A0A2C9LTT3"/>
<dbReference type="GO" id="GO:0007015">
    <property type="term" value="P:actin filament organization"/>
    <property type="evidence" value="ECO:0007669"/>
    <property type="project" value="InterPro"/>
</dbReference>
<evidence type="ECO:0000256" key="4">
    <source>
        <dbReference type="ARBA" id="ARBA00023212"/>
    </source>
</evidence>
<dbReference type="InterPro" id="IPR001152">
    <property type="entry name" value="Beta-thymosin"/>
</dbReference>
<dbReference type="EnsemblMetazoa" id="BGLB034855-RA">
    <property type="protein sequence ID" value="BGLB034855-PA"/>
    <property type="gene ID" value="BGLB034855"/>
</dbReference>